<evidence type="ECO:0000256" key="1">
    <source>
        <dbReference type="SAM" id="MobiDB-lite"/>
    </source>
</evidence>
<dbReference type="PANTHER" id="PTHR47600:SF1">
    <property type="entry name" value="NUCLEIC ACID-BINDING, OB-FOLD-LIKE PROTEIN"/>
    <property type="match status" value="1"/>
</dbReference>
<sequence>QEIDSATSSGSSEEKAIDPVEIIPLNQVSQTTVEASLQGKPQRPILLRAISFKQRTTGNSDHEGRRVPVELKGPPSRSSLENSDWSKAESLVKVELQADVELIRSSTRGFQILRVGNVVNGEVDSGMKLDDLLMVYDKEKQKFLSSFVGQNIKVNVVMAIIETQGSLYSP</sequence>
<accession>A0A816L606</accession>
<proteinExistence type="predicted"/>
<dbReference type="AlphaFoldDB" id="A0A816L606"/>
<reference evidence="2" key="1">
    <citation type="submission" date="2021-01" db="EMBL/GenBank/DDBJ databases">
        <authorList>
            <consortium name="Genoscope - CEA"/>
            <person name="William W."/>
        </authorList>
    </citation>
    <scope>NUCLEOTIDE SEQUENCE</scope>
</reference>
<gene>
    <name evidence="2" type="ORF">DARMORV10_C05P39560.1</name>
</gene>
<evidence type="ECO:0000313" key="2">
    <source>
        <dbReference type="EMBL" id="CAF1930851.1"/>
    </source>
</evidence>
<organism evidence="2">
    <name type="scientific">Brassica napus</name>
    <name type="common">Rape</name>
    <dbReference type="NCBI Taxonomy" id="3708"/>
    <lineage>
        <taxon>Eukaryota</taxon>
        <taxon>Viridiplantae</taxon>
        <taxon>Streptophyta</taxon>
        <taxon>Embryophyta</taxon>
        <taxon>Tracheophyta</taxon>
        <taxon>Spermatophyta</taxon>
        <taxon>Magnoliopsida</taxon>
        <taxon>eudicotyledons</taxon>
        <taxon>Gunneridae</taxon>
        <taxon>Pentapetalae</taxon>
        <taxon>rosids</taxon>
        <taxon>malvids</taxon>
        <taxon>Brassicales</taxon>
        <taxon>Brassicaceae</taxon>
        <taxon>Brassiceae</taxon>
        <taxon>Brassica</taxon>
    </lineage>
</organism>
<feature type="compositionally biased region" description="Basic and acidic residues" evidence="1">
    <location>
        <begin position="60"/>
        <end position="69"/>
    </location>
</feature>
<name>A0A816L606_BRANA</name>
<feature type="region of interest" description="Disordered" evidence="1">
    <location>
        <begin position="52"/>
        <end position="84"/>
    </location>
</feature>
<dbReference type="PANTHER" id="PTHR47600">
    <property type="entry name" value="NUCLEIC ACID-BINDING, OB-FOLD-LIKE PROTEIN"/>
    <property type="match status" value="1"/>
</dbReference>
<protein>
    <submittedName>
        <fullName evidence="2">(rape) hypothetical protein</fullName>
    </submittedName>
</protein>
<dbReference type="EMBL" id="HG994369">
    <property type="protein sequence ID" value="CAF1930851.1"/>
    <property type="molecule type" value="Genomic_DNA"/>
</dbReference>
<dbReference type="Proteomes" id="UP001295469">
    <property type="component" value="Chromosome C05"/>
</dbReference>
<feature type="non-terminal residue" evidence="2">
    <location>
        <position position="170"/>
    </location>
</feature>